<dbReference type="STRING" id="416944.SAMN05421548_1426"/>
<evidence type="ECO:0000313" key="2">
    <source>
        <dbReference type="Proteomes" id="UP000198908"/>
    </source>
</evidence>
<reference evidence="2" key="1">
    <citation type="submission" date="2016-09" db="EMBL/GenBank/DDBJ databases">
        <authorList>
            <person name="Varghese N."/>
            <person name="Submissions S."/>
        </authorList>
    </citation>
    <scope>NUCLEOTIDE SEQUENCE [LARGE SCALE GENOMIC DNA]</scope>
    <source>
        <strain evidence="2">TNe-862</strain>
    </source>
</reference>
<dbReference type="AlphaFoldDB" id="A0A1G7BZ21"/>
<dbReference type="InterPro" id="IPR028082">
    <property type="entry name" value="Peripla_BP_I"/>
</dbReference>
<sequence>MIRKMRQLGIKTAFVTGEMSRSPTFLKVGGGAAEGAIVYMGGLPKEKMPGFSSYAARYKARFGEEPIGPRAICPARPLRSSAPRRCTIAPQRARSCSRQSFLVSAIRMS</sequence>
<evidence type="ECO:0000313" key="1">
    <source>
        <dbReference type="EMBL" id="SDE32279.1"/>
    </source>
</evidence>
<dbReference type="Gene3D" id="3.40.50.2300">
    <property type="match status" value="2"/>
</dbReference>
<organism evidence="1 2">
    <name type="scientific">Paraburkholderia lycopersici</name>
    <dbReference type="NCBI Taxonomy" id="416944"/>
    <lineage>
        <taxon>Bacteria</taxon>
        <taxon>Pseudomonadati</taxon>
        <taxon>Pseudomonadota</taxon>
        <taxon>Betaproteobacteria</taxon>
        <taxon>Burkholderiales</taxon>
        <taxon>Burkholderiaceae</taxon>
        <taxon>Paraburkholderia</taxon>
    </lineage>
</organism>
<gene>
    <name evidence="1" type="ORF">SAMN05421548_1426</name>
</gene>
<dbReference type="Proteomes" id="UP000198908">
    <property type="component" value="Unassembled WGS sequence"/>
</dbReference>
<name>A0A1G7BZ21_9BURK</name>
<dbReference type="EMBL" id="FMYQ01000042">
    <property type="protein sequence ID" value="SDE32279.1"/>
    <property type="molecule type" value="Genomic_DNA"/>
</dbReference>
<accession>A0A1G7BZ21</accession>
<protein>
    <submittedName>
        <fullName evidence="1">Uncharacterized protein</fullName>
    </submittedName>
</protein>
<dbReference type="SUPFAM" id="SSF53822">
    <property type="entry name" value="Periplasmic binding protein-like I"/>
    <property type="match status" value="1"/>
</dbReference>
<proteinExistence type="predicted"/>
<keyword evidence="2" id="KW-1185">Reference proteome</keyword>